<dbReference type="Pfam" id="PF05623">
    <property type="entry name" value="DUF789"/>
    <property type="match status" value="1"/>
</dbReference>
<sequence length="402" mass="45388">MVGSNVKFGISVCEEEDLYIPVKSRKNKNLKKKQEQKLQDLNFVASTENKVELLGNHDDDDDSSKDGKLKLKLGDSANNLSRFLEATIPSVAAQYFSKTTMKGWRTCDVEYQHYFTLNDLWESFRECSAYGVGVPLVLNGIDDGIVQYYVPYLSAIQLFRQSSTFDAKSSGSQSDDDCKSSSCDDSSDYEFEEDVNFSTVSEQYLEKANQVPCFTPSLGVQHQPQEGFCSDESDAGICRGEMLFQFFEKESPYSREPLANKVGELASLYPQLKTLRSCELLPSSWMSVAWYPIYRIPSGSTLKNLDACFLTYHCLSTPLEGEGSSHSPKLIDACEIDGTLRFSLPAFGLGFYKFKEATWTGLRESECSLVNSLTESADRWLKQLQVNHPDLEFFLSRTLYQR</sequence>
<comment type="caution">
    <text evidence="2">The sequence shown here is derived from an EMBL/GenBank/DDBJ whole genome shotgun (WGS) entry which is preliminary data.</text>
</comment>
<gene>
    <name evidence="2" type="ORF">RND81_06G070800</name>
</gene>
<dbReference type="EMBL" id="JBDFQZ010000006">
    <property type="protein sequence ID" value="KAK9714081.1"/>
    <property type="molecule type" value="Genomic_DNA"/>
</dbReference>
<accession>A0AAW1K6W9</accession>
<evidence type="ECO:0000313" key="2">
    <source>
        <dbReference type="EMBL" id="KAK9714081.1"/>
    </source>
</evidence>
<keyword evidence="3" id="KW-1185">Reference proteome</keyword>
<proteinExistence type="predicted"/>
<dbReference type="Proteomes" id="UP001443914">
    <property type="component" value="Unassembled WGS sequence"/>
</dbReference>
<evidence type="ECO:0000313" key="3">
    <source>
        <dbReference type="Proteomes" id="UP001443914"/>
    </source>
</evidence>
<evidence type="ECO:0000256" key="1">
    <source>
        <dbReference type="SAM" id="MobiDB-lite"/>
    </source>
</evidence>
<reference evidence="2" key="1">
    <citation type="submission" date="2024-03" db="EMBL/GenBank/DDBJ databases">
        <title>WGS assembly of Saponaria officinalis var. Norfolk2.</title>
        <authorList>
            <person name="Jenkins J."/>
            <person name="Shu S."/>
            <person name="Grimwood J."/>
            <person name="Barry K."/>
            <person name="Goodstein D."/>
            <person name="Schmutz J."/>
            <person name="Leebens-Mack J."/>
            <person name="Osbourn A."/>
        </authorList>
    </citation>
    <scope>NUCLEOTIDE SEQUENCE [LARGE SCALE GENOMIC DNA]</scope>
    <source>
        <strain evidence="2">JIC</strain>
    </source>
</reference>
<organism evidence="2 3">
    <name type="scientific">Saponaria officinalis</name>
    <name type="common">Common soapwort</name>
    <name type="synonym">Lychnis saponaria</name>
    <dbReference type="NCBI Taxonomy" id="3572"/>
    <lineage>
        <taxon>Eukaryota</taxon>
        <taxon>Viridiplantae</taxon>
        <taxon>Streptophyta</taxon>
        <taxon>Embryophyta</taxon>
        <taxon>Tracheophyta</taxon>
        <taxon>Spermatophyta</taxon>
        <taxon>Magnoliopsida</taxon>
        <taxon>eudicotyledons</taxon>
        <taxon>Gunneridae</taxon>
        <taxon>Pentapetalae</taxon>
        <taxon>Caryophyllales</taxon>
        <taxon>Caryophyllaceae</taxon>
        <taxon>Caryophylleae</taxon>
        <taxon>Saponaria</taxon>
    </lineage>
</organism>
<dbReference type="PANTHER" id="PTHR31343:SF5">
    <property type="entry name" value="DUF789 FAMILY PROTEIN"/>
    <property type="match status" value="1"/>
</dbReference>
<name>A0AAW1K6W9_SAPOF</name>
<dbReference type="InterPro" id="IPR008507">
    <property type="entry name" value="DUF789"/>
</dbReference>
<dbReference type="PANTHER" id="PTHR31343">
    <property type="entry name" value="T15D22.8"/>
    <property type="match status" value="1"/>
</dbReference>
<feature type="region of interest" description="Disordered" evidence="1">
    <location>
        <begin position="168"/>
        <end position="187"/>
    </location>
</feature>
<dbReference type="AlphaFoldDB" id="A0AAW1K6W9"/>
<protein>
    <submittedName>
        <fullName evidence="2">Uncharacterized protein</fullName>
    </submittedName>
</protein>